<dbReference type="PANTHER" id="PTHR46298">
    <property type="entry name" value="ANDROGLOBIN"/>
    <property type="match status" value="1"/>
</dbReference>
<feature type="domain" description="Calpain catalytic" evidence="2">
    <location>
        <begin position="72"/>
        <end position="158"/>
    </location>
</feature>
<keyword evidence="4" id="KW-1185">Reference proteome</keyword>
<dbReference type="SUPFAM" id="SSF54001">
    <property type="entry name" value="Cysteine proteinases"/>
    <property type="match status" value="1"/>
</dbReference>
<comment type="caution">
    <text evidence="1">Lacks conserved residue(s) required for the propagation of feature annotation.</text>
</comment>
<dbReference type="Proteomes" id="UP000792457">
    <property type="component" value="Unassembled WGS sequence"/>
</dbReference>
<dbReference type="PANTHER" id="PTHR46298:SF1">
    <property type="entry name" value="ANDROGLOBIN"/>
    <property type="match status" value="1"/>
</dbReference>
<reference evidence="3" key="1">
    <citation type="submission" date="2013-04" db="EMBL/GenBank/DDBJ databases">
        <authorList>
            <person name="Qu J."/>
            <person name="Murali S.C."/>
            <person name="Bandaranaike D."/>
            <person name="Bellair M."/>
            <person name="Blankenburg K."/>
            <person name="Chao H."/>
            <person name="Dinh H."/>
            <person name="Doddapaneni H."/>
            <person name="Downs B."/>
            <person name="Dugan-Rocha S."/>
            <person name="Elkadiri S."/>
            <person name="Gnanaolivu R.D."/>
            <person name="Hernandez B."/>
            <person name="Javaid M."/>
            <person name="Jayaseelan J.C."/>
            <person name="Lee S."/>
            <person name="Li M."/>
            <person name="Ming W."/>
            <person name="Munidasa M."/>
            <person name="Muniz J."/>
            <person name="Nguyen L."/>
            <person name="Ongeri F."/>
            <person name="Osuji N."/>
            <person name="Pu L.-L."/>
            <person name="Puazo M."/>
            <person name="Qu C."/>
            <person name="Quiroz J."/>
            <person name="Raj R."/>
            <person name="Weissenberger G."/>
            <person name="Xin Y."/>
            <person name="Zou X."/>
            <person name="Han Y."/>
            <person name="Richards S."/>
            <person name="Worley K."/>
            <person name="Muzny D."/>
            <person name="Gibbs R."/>
        </authorList>
    </citation>
    <scope>NUCLEOTIDE SEQUENCE</scope>
    <source>
        <strain evidence="3">Sampled in the wild</strain>
    </source>
</reference>
<name>A0A8K0K648_LADFU</name>
<gene>
    <name evidence="3" type="ORF">J437_LFUL008752</name>
</gene>
<dbReference type="InterPro" id="IPR001300">
    <property type="entry name" value="Peptidase_C2_calpain_cat"/>
</dbReference>
<protein>
    <recommendedName>
        <fullName evidence="2">Calpain catalytic domain-containing protein</fullName>
    </recommendedName>
</protein>
<dbReference type="PROSITE" id="PS50203">
    <property type="entry name" value="CALPAIN_CAT"/>
    <property type="match status" value="1"/>
</dbReference>
<accession>A0A8K0K648</accession>
<dbReference type="InterPro" id="IPR038765">
    <property type="entry name" value="Papain-like_cys_pep_sf"/>
</dbReference>
<evidence type="ECO:0000259" key="2">
    <source>
        <dbReference type="PROSITE" id="PS50203"/>
    </source>
</evidence>
<dbReference type="EMBL" id="KZ308349">
    <property type="protein sequence ID" value="KAG8227940.1"/>
    <property type="molecule type" value="Genomic_DNA"/>
</dbReference>
<dbReference type="GO" id="GO:0006508">
    <property type="term" value="P:proteolysis"/>
    <property type="evidence" value="ECO:0007669"/>
    <property type="project" value="InterPro"/>
</dbReference>
<reference evidence="3" key="2">
    <citation type="submission" date="2017-10" db="EMBL/GenBank/DDBJ databases">
        <title>Ladona fulva Genome sequencing and assembly.</title>
        <authorList>
            <person name="Murali S."/>
            <person name="Richards S."/>
            <person name="Bandaranaike D."/>
            <person name="Bellair M."/>
            <person name="Blankenburg K."/>
            <person name="Chao H."/>
            <person name="Dinh H."/>
            <person name="Doddapaneni H."/>
            <person name="Dugan-Rocha S."/>
            <person name="Elkadiri S."/>
            <person name="Gnanaolivu R."/>
            <person name="Hernandez B."/>
            <person name="Skinner E."/>
            <person name="Javaid M."/>
            <person name="Lee S."/>
            <person name="Li M."/>
            <person name="Ming W."/>
            <person name="Munidasa M."/>
            <person name="Muniz J."/>
            <person name="Nguyen L."/>
            <person name="Hughes D."/>
            <person name="Osuji N."/>
            <person name="Pu L.-L."/>
            <person name="Puazo M."/>
            <person name="Qu C."/>
            <person name="Quiroz J."/>
            <person name="Raj R."/>
            <person name="Weissenberger G."/>
            <person name="Xin Y."/>
            <person name="Zou X."/>
            <person name="Han Y."/>
            <person name="Worley K."/>
            <person name="Muzny D."/>
            <person name="Gibbs R."/>
        </authorList>
    </citation>
    <scope>NUCLEOTIDE SEQUENCE</scope>
    <source>
        <strain evidence="3">Sampled in the wild</strain>
    </source>
</reference>
<organism evidence="3 4">
    <name type="scientific">Ladona fulva</name>
    <name type="common">Scarce chaser dragonfly</name>
    <name type="synonym">Libellula fulva</name>
    <dbReference type="NCBI Taxonomy" id="123851"/>
    <lineage>
        <taxon>Eukaryota</taxon>
        <taxon>Metazoa</taxon>
        <taxon>Ecdysozoa</taxon>
        <taxon>Arthropoda</taxon>
        <taxon>Hexapoda</taxon>
        <taxon>Insecta</taxon>
        <taxon>Pterygota</taxon>
        <taxon>Palaeoptera</taxon>
        <taxon>Odonata</taxon>
        <taxon>Epiprocta</taxon>
        <taxon>Anisoptera</taxon>
        <taxon>Libelluloidea</taxon>
        <taxon>Libellulidae</taxon>
        <taxon>Ladona</taxon>
    </lineage>
</organism>
<dbReference type="OrthoDB" id="9374162at2759"/>
<dbReference type="InterPro" id="IPR053033">
    <property type="entry name" value="Androglobin-like"/>
</dbReference>
<proteinExistence type="predicted"/>
<evidence type="ECO:0000256" key="1">
    <source>
        <dbReference type="PROSITE-ProRule" id="PRU00239"/>
    </source>
</evidence>
<evidence type="ECO:0000313" key="4">
    <source>
        <dbReference type="Proteomes" id="UP000792457"/>
    </source>
</evidence>
<dbReference type="AlphaFoldDB" id="A0A8K0K648"/>
<comment type="caution">
    <text evidence="3">The sequence shown here is derived from an EMBL/GenBank/DDBJ whole genome shotgun (WGS) entry which is preliminary data.</text>
</comment>
<evidence type="ECO:0000313" key="3">
    <source>
        <dbReference type="EMBL" id="KAG8227940.1"/>
    </source>
</evidence>
<dbReference type="GO" id="GO:0004198">
    <property type="term" value="F:calcium-dependent cysteine-type endopeptidase activity"/>
    <property type="evidence" value="ECO:0007669"/>
    <property type="project" value="InterPro"/>
</dbReference>
<sequence>MFSRNHISFFSQFMRWIISSIGILKTIADENDFTVEGEHSQYDANLEGKWRPWYHIYSFCKAGKVPHTPIINPVGKYVIRLYYLGCWRKFLIDDLLPVDYHGRIMLPVSSNKGELWPMLLCKGLLKIASNFWNKRDDLSGFQPISCLTGWVCEEITNM</sequence>
<dbReference type="Pfam" id="PF00648">
    <property type="entry name" value="Peptidase_C2"/>
    <property type="match status" value="1"/>
</dbReference>